<evidence type="ECO:0000313" key="3">
    <source>
        <dbReference type="Proteomes" id="UP001056436"/>
    </source>
</evidence>
<comment type="caution">
    <text evidence="2">The sequence shown here is derived from an EMBL/GenBank/DDBJ whole genome shotgun (WGS) entry which is preliminary data.</text>
</comment>
<accession>A0A9Q0B112</accession>
<feature type="region of interest" description="Disordered" evidence="1">
    <location>
        <begin position="1"/>
        <end position="82"/>
    </location>
</feature>
<gene>
    <name evidence="2" type="ORF">CABS02_06570</name>
</gene>
<name>A0A9Q0B112_9PEZI</name>
<feature type="compositionally biased region" description="Polar residues" evidence="1">
    <location>
        <begin position="19"/>
        <end position="31"/>
    </location>
</feature>
<keyword evidence="3" id="KW-1185">Reference proteome</keyword>
<feature type="compositionally biased region" description="Basic and acidic residues" evidence="1">
    <location>
        <begin position="55"/>
        <end position="82"/>
    </location>
</feature>
<dbReference type="Proteomes" id="UP001056436">
    <property type="component" value="Unassembled WGS sequence"/>
</dbReference>
<dbReference type="EMBL" id="SDAQ01000032">
    <property type="protein sequence ID" value="KAI3553215.1"/>
    <property type="molecule type" value="Genomic_DNA"/>
</dbReference>
<evidence type="ECO:0000313" key="2">
    <source>
        <dbReference type="EMBL" id="KAI3553215.1"/>
    </source>
</evidence>
<evidence type="ECO:0000256" key="1">
    <source>
        <dbReference type="SAM" id="MobiDB-lite"/>
    </source>
</evidence>
<dbReference type="AlphaFoldDB" id="A0A9Q0B112"/>
<reference evidence="2" key="1">
    <citation type="submission" date="2019-01" db="EMBL/GenBank/DDBJ databases">
        <title>Colletotrichum abscissum LGMF1257.</title>
        <authorList>
            <person name="Baroncelli R."/>
        </authorList>
    </citation>
    <scope>NUCLEOTIDE SEQUENCE</scope>
    <source>
        <strain evidence="2">Ca142</strain>
    </source>
</reference>
<proteinExistence type="predicted"/>
<dbReference type="OrthoDB" id="4161095at2759"/>
<organism evidence="2 3">
    <name type="scientific">Colletotrichum abscissum</name>
    <dbReference type="NCBI Taxonomy" id="1671311"/>
    <lineage>
        <taxon>Eukaryota</taxon>
        <taxon>Fungi</taxon>
        <taxon>Dikarya</taxon>
        <taxon>Ascomycota</taxon>
        <taxon>Pezizomycotina</taxon>
        <taxon>Sordariomycetes</taxon>
        <taxon>Hypocreomycetidae</taxon>
        <taxon>Glomerellales</taxon>
        <taxon>Glomerellaceae</taxon>
        <taxon>Colletotrichum</taxon>
        <taxon>Colletotrichum acutatum species complex</taxon>
    </lineage>
</organism>
<feature type="compositionally biased region" description="Low complexity" evidence="1">
    <location>
        <begin position="32"/>
        <end position="53"/>
    </location>
</feature>
<protein>
    <submittedName>
        <fullName evidence="2">Uncharacterized protein</fullName>
    </submittedName>
</protein>
<sequence length="82" mass="8604">MGLPIKLGVPNVPEDEPTKTQPAQSSTTETVGQSQQHTGQATGAGANTGAGTTRPKTEAELEADRLYEEAMEEEYAKRDGGS</sequence>